<evidence type="ECO:0000256" key="5">
    <source>
        <dbReference type="ARBA" id="ARBA00023049"/>
    </source>
</evidence>
<gene>
    <name evidence="9" type="ORF">F0U60_27550</name>
</gene>
<keyword evidence="10" id="KW-1185">Reference proteome</keyword>
<keyword evidence="2" id="KW-0645">Protease</keyword>
<sequence length="447" mass="50056">MPKAPAKPAERTADPVLQSLFDVQEATLPNGLRVRLLANHQTPVVSLYTFFQVGSRNERPGITGISHLFEHMMFNGAKKYGPKKFDMVLESNGGRSNAYTSTDMTVYYEDFASDALEKVLDLESDRMRSLRINDDALASERQVVMEERRVRVDNDITGIMDEELGTLVWKAHPYRWPVIGWMKDIENITRQDCEQYFRTYYAPNNAVLYIVGDIDPKQTLALVRRYYGDIPKGPKPEPVLNAEPEQKGERRAEVRHPAQSPALMIAYRGPAARDQETLLLDVIQYGLAKGEGSRLVKKLVYETQLAVSVAVDWGWRIDPGIILFYLELKPDSDPRKVEEALYAELARVAEEGLTERELQKAKNNLRADHLRELATNSGRGHAMGHYEALLGSWRDGLTLPSVYAAATNEQVKAVAAKTFAPERRSVVTLIPAAGAPADASADGKDVE</sequence>
<dbReference type="SUPFAM" id="SSF63411">
    <property type="entry name" value="LuxS/MPP-like metallohydrolase"/>
    <property type="match status" value="2"/>
</dbReference>
<organism evidence="9 10">
    <name type="scientific">Archangium minus</name>
    <dbReference type="NCBI Taxonomy" id="83450"/>
    <lineage>
        <taxon>Bacteria</taxon>
        <taxon>Pseudomonadati</taxon>
        <taxon>Myxococcota</taxon>
        <taxon>Myxococcia</taxon>
        <taxon>Myxococcales</taxon>
        <taxon>Cystobacterineae</taxon>
        <taxon>Archangiaceae</taxon>
        <taxon>Archangium</taxon>
    </lineage>
</organism>
<feature type="compositionally biased region" description="Basic and acidic residues" evidence="6">
    <location>
        <begin position="244"/>
        <end position="254"/>
    </location>
</feature>
<dbReference type="InterPro" id="IPR050626">
    <property type="entry name" value="Peptidase_M16"/>
</dbReference>
<evidence type="ECO:0000256" key="6">
    <source>
        <dbReference type="SAM" id="MobiDB-lite"/>
    </source>
</evidence>
<feature type="domain" description="Peptidase M16 N-terminal" evidence="7">
    <location>
        <begin position="34"/>
        <end position="173"/>
    </location>
</feature>
<dbReference type="RefSeq" id="WP_395803815.1">
    <property type="nucleotide sequence ID" value="NZ_CP043494.1"/>
</dbReference>
<proteinExistence type="inferred from homology"/>
<evidence type="ECO:0000259" key="7">
    <source>
        <dbReference type="Pfam" id="PF00675"/>
    </source>
</evidence>
<dbReference type="InterPro" id="IPR011249">
    <property type="entry name" value="Metalloenz_LuxS/M16"/>
</dbReference>
<reference evidence="9 10" key="1">
    <citation type="submission" date="2019-08" db="EMBL/GenBank/DDBJ databases">
        <title>Archangium and Cystobacter genomes.</title>
        <authorList>
            <person name="Chen I.-C.K."/>
            <person name="Wielgoss S."/>
        </authorList>
    </citation>
    <scope>NUCLEOTIDE SEQUENCE [LARGE SCALE GENOMIC DNA]</scope>
    <source>
        <strain evidence="9 10">Cbm 6</strain>
    </source>
</reference>
<accession>A0ABY9WWD8</accession>
<comment type="similarity">
    <text evidence="1">Belongs to the peptidase M16 family.</text>
</comment>
<dbReference type="EMBL" id="CP043494">
    <property type="protein sequence ID" value="WNG47458.1"/>
    <property type="molecule type" value="Genomic_DNA"/>
</dbReference>
<keyword evidence="4" id="KW-0862">Zinc</keyword>
<keyword evidence="3" id="KW-0378">Hydrolase</keyword>
<evidence type="ECO:0000256" key="4">
    <source>
        <dbReference type="ARBA" id="ARBA00022833"/>
    </source>
</evidence>
<feature type="domain" description="Peptidase M16 C-terminal" evidence="8">
    <location>
        <begin position="187"/>
        <end position="365"/>
    </location>
</feature>
<feature type="region of interest" description="Disordered" evidence="6">
    <location>
        <begin position="234"/>
        <end position="254"/>
    </location>
</feature>
<dbReference type="InterPro" id="IPR011765">
    <property type="entry name" value="Pept_M16_N"/>
</dbReference>
<dbReference type="Pfam" id="PF00675">
    <property type="entry name" value="Peptidase_M16"/>
    <property type="match status" value="1"/>
</dbReference>
<evidence type="ECO:0000259" key="8">
    <source>
        <dbReference type="Pfam" id="PF05193"/>
    </source>
</evidence>
<evidence type="ECO:0000313" key="10">
    <source>
        <dbReference type="Proteomes" id="UP001611383"/>
    </source>
</evidence>
<evidence type="ECO:0000256" key="1">
    <source>
        <dbReference type="ARBA" id="ARBA00007261"/>
    </source>
</evidence>
<name>A0ABY9WWD8_9BACT</name>
<dbReference type="Proteomes" id="UP001611383">
    <property type="component" value="Chromosome"/>
</dbReference>
<evidence type="ECO:0000256" key="2">
    <source>
        <dbReference type="ARBA" id="ARBA00022670"/>
    </source>
</evidence>
<dbReference type="Pfam" id="PF05193">
    <property type="entry name" value="Peptidase_M16_C"/>
    <property type="match status" value="1"/>
</dbReference>
<dbReference type="PANTHER" id="PTHR43690:SF17">
    <property type="entry name" value="PROTEIN YHJJ"/>
    <property type="match status" value="1"/>
</dbReference>
<dbReference type="PANTHER" id="PTHR43690">
    <property type="entry name" value="NARDILYSIN"/>
    <property type="match status" value="1"/>
</dbReference>
<dbReference type="Gene3D" id="3.30.830.10">
    <property type="entry name" value="Metalloenzyme, LuxS/M16 peptidase-like"/>
    <property type="match status" value="2"/>
</dbReference>
<dbReference type="InterPro" id="IPR007863">
    <property type="entry name" value="Peptidase_M16_C"/>
</dbReference>
<evidence type="ECO:0000313" key="9">
    <source>
        <dbReference type="EMBL" id="WNG47458.1"/>
    </source>
</evidence>
<protein>
    <submittedName>
        <fullName evidence="9">Insulinase family protein</fullName>
    </submittedName>
</protein>
<keyword evidence="5" id="KW-0482">Metalloprotease</keyword>
<evidence type="ECO:0000256" key="3">
    <source>
        <dbReference type="ARBA" id="ARBA00022801"/>
    </source>
</evidence>